<dbReference type="Proteomes" id="UP000092445">
    <property type="component" value="Unassembled WGS sequence"/>
</dbReference>
<evidence type="ECO:0000313" key="2">
    <source>
        <dbReference type="EnsemblMetazoa" id="GPAI031414-PA"/>
    </source>
</evidence>
<sequence>MSPKRFHDSLIENRFNQLRYPVDEIHKNSDQFQVGETTIALSFVGAFVVVGASAFYSTSIFVSAAALPVPTNRVDLCASTISAARERSCFSHTKAVAIFLRTSTATDTGVRCAGFSALFVKFYLSISSDSCCDYVTVVTLHRQFFEKKFKWLTTFDICILLERATEAVMLPSSLISAFYISVEPRALAVECPVLPAIYHFLKGTAALHLQPSMMSSRKLHIRYNVVENEIF</sequence>
<proteinExistence type="predicted"/>
<reference evidence="2" key="2">
    <citation type="submission" date="2020-05" db="UniProtKB">
        <authorList>
            <consortium name="EnsemblMetazoa"/>
        </authorList>
    </citation>
    <scope>IDENTIFICATION</scope>
    <source>
        <strain evidence="2">IAEA</strain>
    </source>
</reference>
<keyword evidence="1" id="KW-0812">Transmembrane</keyword>
<accession>A0A1B0A1C5</accession>
<dbReference type="EnsemblMetazoa" id="GPAI031414-RA">
    <property type="protein sequence ID" value="GPAI031414-PA"/>
    <property type="gene ID" value="GPAI031414"/>
</dbReference>
<dbReference type="VEuPathDB" id="VectorBase:GPAI031414"/>
<name>A0A1B0A1C5_GLOPL</name>
<protein>
    <submittedName>
        <fullName evidence="2">Uncharacterized protein</fullName>
    </submittedName>
</protein>
<organism evidence="2 3">
    <name type="scientific">Glossina pallidipes</name>
    <name type="common">Tsetse fly</name>
    <dbReference type="NCBI Taxonomy" id="7398"/>
    <lineage>
        <taxon>Eukaryota</taxon>
        <taxon>Metazoa</taxon>
        <taxon>Ecdysozoa</taxon>
        <taxon>Arthropoda</taxon>
        <taxon>Hexapoda</taxon>
        <taxon>Insecta</taxon>
        <taxon>Pterygota</taxon>
        <taxon>Neoptera</taxon>
        <taxon>Endopterygota</taxon>
        <taxon>Diptera</taxon>
        <taxon>Brachycera</taxon>
        <taxon>Muscomorpha</taxon>
        <taxon>Hippoboscoidea</taxon>
        <taxon>Glossinidae</taxon>
        <taxon>Glossina</taxon>
    </lineage>
</organism>
<keyword evidence="1" id="KW-1133">Transmembrane helix</keyword>
<keyword evidence="1" id="KW-0472">Membrane</keyword>
<evidence type="ECO:0000256" key="1">
    <source>
        <dbReference type="SAM" id="Phobius"/>
    </source>
</evidence>
<feature type="transmembrane region" description="Helical" evidence="1">
    <location>
        <begin position="39"/>
        <end position="67"/>
    </location>
</feature>
<reference evidence="3" key="1">
    <citation type="submission" date="2014-03" db="EMBL/GenBank/DDBJ databases">
        <authorList>
            <person name="Aksoy S."/>
            <person name="Warren W."/>
            <person name="Wilson R.K."/>
        </authorList>
    </citation>
    <scope>NUCLEOTIDE SEQUENCE [LARGE SCALE GENOMIC DNA]</scope>
    <source>
        <strain evidence="3">IAEA</strain>
    </source>
</reference>
<evidence type="ECO:0000313" key="3">
    <source>
        <dbReference type="Proteomes" id="UP000092445"/>
    </source>
</evidence>
<keyword evidence="3" id="KW-1185">Reference proteome</keyword>
<dbReference type="AlphaFoldDB" id="A0A1B0A1C5"/>